<comment type="caution">
    <text evidence="2">The sequence shown here is derived from an EMBL/GenBank/DDBJ whole genome shotgun (WGS) entry which is preliminary data.</text>
</comment>
<dbReference type="Gene3D" id="1.20.5.340">
    <property type="match status" value="1"/>
</dbReference>
<reference evidence="2 3" key="1">
    <citation type="journal article" date="2015" name="Plant Cell">
        <title>Oil accumulation by the oleaginous diatom Fistulifera solaris as revealed by the genome and transcriptome.</title>
        <authorList>
            <person name="Tanaka T."/>
            <person name="Maeda Y."/>
            <person name="Veluchamy A."/>
            <person name="Tanaka M."/>
            <person name="Abida H."/>
            <person name="Marechal E."/>
            <person name="Bowler C."/>
            <person name="Muto M."/>
            <person name="Sunaga Y."/>
            <person name="Tanaka M."/>
            <person name="Yoshino T."/>
            <person name="Taniguchi T."/>
            <person name="Fukuda Y."/>
            <person name="Nemoto M."/>
            <person name="Matsumoto M."/>
            <person name="Wong P.S."/>
            <person name="Aburatani S."/>
            <person name="Fujibuchi W."/>
        </authorList>
    </citation>
    <scope>NUCLEOTIDE SEQUENCE [LARGE SCALE GENOMIC DNA]</scope>
    <source>
        <strain evidence="2 3">JPCC DA0580</strain>
    </source>
</reference>
<protein>
    <submittedName>
        <fullName evidence="2">Uncharacterized protein</fullName>
    </submittedName>
</protein>
<dbReference type="EMBL" id="BDSP01000013">
    <property type="protein sequence ID" value="GAX09813.1"/>
    <property type="molecule type" value="Genomic_DNA"/>
</dbReference>
<accession>A0A1Z5J756</accession>
<dbReference type="Proteomes" id="UP000198406">
    <property type="component" value="Unassembled WGS sequence"/>
</dbReference>
<dbReference type="InParanoid" id="A0A1Z5J756"/>
<evidence type="ECO:0000256" key="1">
    <source>
        <dbReference type="SAM" id="Coils"/>
    </source>
</evidence>
<proteinExistence type="predicted"/>
<gene>
    <name evidence="2" type="ORF">FisN_11Lu213</name>
</gene>
<keyword evidence="3" id="KW-1185">Reference proteome</keyword>
<evidence type="ECO:0000313" key="3">
    <source>
        <dbReference type="Proteomes" id="UP000198406"/>
    </source>
</evidence>
<evidence type="ECO:0000313" key="2">
    <source>
        <dbReference type="EMBL" id="GAX09813.1"/>
    </source>
</evidence>
<dbReference type="AlphaFoldDB" id="A0A1Z5J756"/>
<organism evidence="2 3">
    <name type="scientific">Fistulifera solaris</name>
    <name type="common">Oleaginous diatom</name>
    <dbReference type="NCBI Taxonomy" id="1519565"/>
    <lineage>
        <taxon>Eukaryota</taxon>
        <taxon>Sar</taxon>
        <taxon>Stramenopiles</taxon>
        <taxon>Ochrophyta</taxon>
        <taxon>Bacillariophyta</taxon>
        <taxon>Bacillariophyceae</taxon>
        <taxon>Bacillariophycidae</taxon>
        <taxon>Naviculales</taxon>
        <taxon>Naviculaceae</taxon>
        <taxon>Fistulifera</taxon>
    </lineage>
</organism>
<name>A0A1Z5J756_FISSO</name>
<sequence length="242" mass="27767">MSSFTEASSSSSATPIVDAEKVSTDCHVMSLSQKYCMHDDHSDHYSNDAKVRLSFTNHLPESAQQQQRLSEHERLANSIQLNKLKGEQVQVQEQIKARDATITLYEPREGPRKLQLEQISAQMSSEHLDETHAHTAEMQRLDEEKQALLREIARMELKNDKLEEEADVMRNRAFTAEGQVQLVEAKLKSAASQLEEAQKRNQFFERKVVQMETHIANKEFEYKEKEQQLEAALLQSLSNPTN</sequence>
<feature type="coiled-coil region" evidence="1">
    <location>
        <begin position="131"/>
        <end position="235"/>
    </location>
</feature>
<keyword evidence="1" id="KW-0175">Coiled coil</keyword>